<sequence length="491" mass="52860">MATSFDNARNIIGGAASERAERFAHDEDLRPLDSAVGRIVKENIDSPISTPTFDSVAINGYAVIASQVSRATAERPMRLRCMGMMKAGDQPLQVDDRVVDGMVCCIETTVGAAFPTAKSTGRPFDSIVPREHAEVIQEGGSGRILQIIRLPLTSWHKRITGSDFRKGDRILDRGMAIAPKYAMALASVGVRQVSVTRQVRVGVVSIGGELQSTVINQQALRYKIPDATGPFLTAAVREMGEDAEYLGVLPDDANVLTAFIYDKLENNQFDVFVTTGGINKSTPCSVETTICNLGGKMHLQNVAMQPGGSLLFASLPEPIIAHTQQSPPSFYGSGPTTPNVWSPPQTSAKNISVQPVIFALPGSPIASACCFRFLVTPYIRALIGMQAESAILARVASTQSATAYSRLYDRPSTTTTSNETIVDGSMEYDTFRHAILKSQHDGVSVEVAKERSPAKASPFASSNCWMHVPRGHMSVGDGDLTNIYPFCSPKS</sequence>
<dbReference type="GO" id="GO:0005524">
    <property type="term" value="F:ATP binding"/>
    <property type="evidence" value="ECO:0007669"/>
    <property type="project" value="UniProtKB-UniRule"/>
</dbReference>
<name>A0A4U0WFD9_9PEZI</name>
<evidence type="ECO:0000256" key="1">
    <source>
        <dbReference type="ARBA" id="ARBA00008339"/>
    </source>
</evidence>
<dbReference type="Gene3D" id="2.40.340.10">
    <property type="entry name" value="MoeA, C-terminal, domain IV"/>
    <property type="match status" value="1"/>
</dbReference>
<accession>A0A4U0WFD9</accession>
<comment type="pathway">
    <text evidence="3">Cofactor biosynthesis; molybdopterin biosynthesis.</text>
</comment>
<dbReference type="GO" id="GO:0046872">
    <property type="term" value="F:metal ion binding"/>
    <property type="evidence" value="ECO:0007669"/>
    <property type="project" value="UniProtKB-UniRule"/>
</dbReference>
<gene>
    <name evidence="5" type="ORF">B0A55_12960</name>
</gene>
<dbReference type="SUPFAM" id="SSF53218">
    <property type="entry name" value="Molybdenum cofactor biosynthesis proteins"/>
    <property type="match status" value="1"/>
</dbReference>
<evidence type="ECO:0000313" key="5">
    <source>
        <dbReference type="EMBL" id="TKA60195.1"/>
    </source>
</evidence>
<comment type="caution">
    <text evidence="5">The sequence shown here is derived from an EMBL/GenBank/DDBJ whole genome shotgun (WGS) entry which is preliminary data.</text>
</comment>
<comment type="similarity">
    <text evidence="1">In the C-terminal section; belongs to the MoeA family.</text>
</comment>
<dbReference type="GO" id="GO:0005829">
    <property type="term" value="C:cytosol"/>
    <property type="evidence" value="ECO:0007669"/>
    <property type="project" value="TreeGrafter"/>
</dbReference>
<dbReference type="SMART" id="SM00852">
    <property type="entry name" value="MoCF_biosynth"/>
    <property type="match status" value="1"/>
</dbReference>
<dbReference type="InterPro" id="IPR038987">
    <property type="entry name" value="MoeA-like"/>
</dbReference>
<keyword evidence="3" id="KW-0500">Molybdenum</keyword>
<dbReference type="PANTHER" id="PTHR10192:SF30">
    <property type="entry name" value="MOLYBDOPTERIN ADENYLYLTRANSFERASE"/>
    <property type="match status" value="1"/>
</dbReference>
<dbReference type="OrthoDB" id="6777263at2759"/>
<comment type="catalytic activity">
    <reaction evidence="3">
        <text>molybdopterin + ATP + H(+) = adenylyl-molybdopterin + diphosphate</text>
        <dbReference type="Rhea" id="RHEA:31331"/>
        <dbReference type="ChEBI" id="CHEBI:15378"/>
        <dbReference type="ChEBI" id="CHEBI:30616"/>
        <dbReference type="ChEBI" id="CHEBI:33019"/>
        <dbReference type="ChEBI" id="CHEBI:58698"/>
        <dbReference type="ChEBI" id="CHEBI:62727"/>
    </reaction>
</comment>
<dbReference type="InterPro" id="IPR005110">
    <property type="entry name" value="MoeA_linker/N"/>
</dbReference>
<comment type="similarity">
    <text evidence="3">Belongs to the MoeA family.</text>
</comment>
<dbReference type="Proteomes" id="UP000309340">
    <property type="component" value="Unassembled WGS sequence"/>
</dbReference>
<dbReference type="Gene3D" id="2.170.190.11">
    <property type="entry name" value="Molybdopterin biosynthesis moea protein, domain 3"/>
    <property type="match status" value="1"/>
</dbReference>
<dbReference type="InterPro" id="IPR036425">
    <property type="entry name" value="MoaB/Mog-like_dom_sf"/>
</dbReference>
<comment type="catalytic activity">
    <reaction evidence="3">
        <text>adenylyl-molybdopterin + molybdate = Mo-molybdopterin + AMP + H(+)</text>
        <dbReference type="Rhea" id="RHEA:35047"/>
        <dbReference type="ChEBI" id="CHEBI:15378"/>
        <dbReference type="ChEBI" id="CHEBI:36264"/>
        <dbReference type="ChEBI" id="CHEBI:62727"/>
        <dbReference type="ChEBI" id="CHEBI:71302"/>
        <dbReference type="ChEBI" id="CHEBI:456215"/>
    </reaction>
</comment>
<dbReference type="SUPFAM" id="SSF63882">
    <property type="entry name" value="MoeA N-terminal region -like"/>
    <property type="match status" value="1"/>
</dbReference>
<dbReference type="GO" id="GO:0061599">
    <property type="term" value="F:molybdopterin molybdotransferase activity"/>
    <property type="evidence" value="ECO:0007669"/>
    <property type="project" value="UniProtKB-UniRule"/>
</dbReference>
<dbReference type="GO" id="GO:0061598">
    <property type="term" value="F:molybdopterin adenylyltransferase activity"/>
    <property type="evidence" value="ECO:0007669"/>
    <property type="project" value="UniProtKB-UniRule"/>
</dbReference>
<organism evidence="5 6">
    <name type="scientific">Friedmanniomyces simplex</name>
    <dbReference type="NCBI Taxonomy" id="329884"/>
    <lineage>
        <taxon>Eukaryota</taxon>
        <taxon>Fungi</taxon>
        <taxon>Dikarya</taxon>
        <taxon>Ascomycota</taxon>
        <taxon>Pezizomycotina</taxon>
        <taxon>Dothideomycetes</taxon>
        <taxon>Dothideomycetidae</taxon>
        <taxon>Mycosphaerellales</taxon>
        <taxon>Teratosphaeriaceae</taxon>
        <taxon>Friedmanniomyces</taxon>
    </lineage>
</organism>
<proteinExistence type="inferred from homology"/>
<dbReference type="InterPro" id="IPR001453">
    <property type="entry name" value="MoaB/Mog_dom"/>
</dbReference>
<dbReference type="InterPro" id="IPR036688">
    <property type="entry name" value="MoeA_C_domain_IV_sf"/>
</dbReference>
<evidence type="ECO:0000256" key="3">
    <source>
        <dbReference type="RuleBase" id="RU365090"/>
    </source>
</evidence>
<keyword evidence="3" id="KW-0460">Magnesium</keyword>
<protein>
    <recommendedName>
        <fullName evidence="2">molybdopterin adenylyltransferase</fullName>
        <ecNumber evidence="2">2.7.7.75</ecNumber>
    </recommendedName>
</protein>
<dbReference type="Pfam" id="PF03453">
    <property type="entry name" value="MoeA_N"/>
    <property type="match status" value="1"/>
</dbReference>
<dbReference type="Gene3D" id="3.90.105.10">
    <property type="entry name" value="Molybdopterin biosynthesis moea protein, domain 2"/>
    <property type="match status" value="1"/>
</dbReference>
<dbReference type="PANTHER" id="PTHR10192">
    <property type="entry name" value="MOLYBDOPTERIN BIOSYNTHESIS PROTEIN"/>
    <property type="match status" value="1"/>
</dbReference>
<keyword evidence="3" id="KW-0479">Metal-binding</keyword>
<keyword evidence="6" id="KW-1185">Reference proteome</keyword>
<dbReference type="GO" id="GO:0006777">
    <property type="term" value="P:Mo-molybdopterin cofactor biosynthetic process"/>
    <property type="evidence" value="ECO:0007669"/>
    <property type="project" value="UniProtKB-UniRule"/>
</dbReference>
<dbReference type="EMBL" id="NAJQ01001357">
    <property type="protein sequence ID" value="TKA60195.1"/>
    <property type="molecule type" value="Genomic_DNA"/>
</dbReference>
<comment type="cofactor">
    <cofactor evidence="3">
        <name>Mg(2+)</name>
        <dbReference type="ChEBI" id="CHEBI:18420"/>
    </cofactor>
</comment>
<evidence type="ECO:0000259" key="4">
    <source>
        <dbReference type="SMART" id="SM00852"/>
    </source>
</evidence>
<dbReference type="EC" id="2.7.7.75" evidence="2"/>
<dbReference type="STRING" id="329884.A0A4U0WFD9"/>
<dbReference type="Pfam" id="PF00994">
    <property type="entry name" value="MoCF_biosynth"/>
    <property type="match status" value="1"/>
</dbReference>
<evidence type="ECO:0000256" key="2">
    <source>
        <dbReference type="ARBA" id="ARBA00012509"/>
    </source>
</evidence>
<dbReference type="UniPathway" id="UPA00344"/>
<comment type="function">
    <text evidence="3">Catalyzes two steps in the biosynthesis of the molybdenum cofactor. In the first step, molybdopterin is adenylated. Subsequently, molybdate is inserted into adenylated molybdopterin and AMP is released.</text>
</comment>
<keyword evidence="3" id="KW-0501">Molybdenum cofactor biosynthesis</keyword>
<keyword evidence="3" id="KW-0808">Transferase</keyword>
<dbReference type="AlphaFoldDB" id="A0A4U0WFD9"/>
<dbReference type="Gene3D" id="3.40.980.10">
    <property type="entry name" value="MoaB/Mog-like domain"/>
    <property type="match status" value="1"/>
</dbReference>
<evidence type="ECO:0000313" key="6">
    <source>
        <dbReference type="Proteomes" id="UP000309340"/>
    </source>
</evidence>
<dbReference type="InterPro" id="IPR036135">
    <property type="entry name" value="MoeA_linker/N_sf"/>
</dbReference>
<reference evidence="5 6" key="1">
    <citation type="submission" date="2017-03" db="EMBL/GenBank/DDBJ databases">
        <title>Genomes of endolithic fungi from Antarctica.</title>
        <authorList>
            <person name="Coleine C."/>
            <person name="Masonjones S."/>
            <person name="Stajich J.E."/>
        </authorList>
    </citation>
    <scope>NUCLEOTIDE SEQUENCE [LARGE SCALE GENOMIC DNA]</scope>
    <source>
        <strain evidence="5 6">CCFEE 5184</strain>
    </source>
</reference>
<feature type="domain" description="MoaB/Mog" evidence="4">
    <location>
        <begin position="202"/>
        <end position="381"/>
    </location>
</feature>